<dbReference type="GO" id="GO:0004519">
    <property type="term" value="F:endonuclease activity"/>
    <property type="evidence" value="ECO:0007669"/>
    <property type="project" value="UniProtKB-KW"/>
</dbReference>
<evidence type="ECO:0000313" key="3">
    <source>
        <dbReference type="EMBL" id="PLR96745.1"/>
    </source>
</evidence>
<dbReference type="GO" id="GO:0006506">
    <property type="term" value="P:GPI anchor biosynthetic process"/>
    <property type="evidence" value="ECO:0007669"/>
    <property type="project" value="TreeGrafter"/>
</dbReference>
<evidence type="ECO:0000259" key="1">
    <source>
        <dbReference type="Pfam" id="PF03372"/>
    </source>
</evidence>
<comment type="caution">
    <text evidence="2">The sequence shown here is derived from an EMBL/GenBank/DDBJ whole genome shotgun (WGS) entry which is preliminary data.</text>
</comment>
<dbReference type="InterPro" id="IPR036691">
    <property type="entry name" value="Endo/exonu/phosph_ase_sf"/>
</dbReference>
<dbReference type="EMBL" id="PGVD01000029">
    <property type="protein sequence ID" value="PLR96745.1"/>
    <property type="molecule type" value="Genomic_DNA"/>
</dbReference>
<keyword evidence="2" id="KW-0378">Hydrolase</keyword>
<dbReference type="InterPro" id="IPR051916">
    <property type="entry name" value="GPI-anchor_lipid_remodeler"/>
</dbReference>
<keyword evidence="2" id="KW-0540">Nuclease</keyword>
<reference evidence="2 4" key="1">
    <citation type="submission" date="2017-11" db="EMBL/GenBank/DDBJ databases">
        <title>Comparitive Functional Genomics of Dry Heat Resistant strains isolated from the Viking Spacecraft.</title>
        <authorList>
            <person name="Seuylemezian A."/>
            <person name="Cooper K."/>
            <person name="Vaishampayan P."/>
        </authorList>
    </citation>
    <scope>NUCLEOTIDE SEQUENCE [LARGE SCALE GENOMIC DNA]</scope>
    <source>
        <strain evidence="2 4">M4.6</strain>
    </source>
</reference>
<sequence>MTYNIHHGKGMDKQIDLHRTAKVIEKSDADIISLNEVDKHYSERNDYLDQSMWLAQQLNMYHAFSPSLTLTSKQTTTKRQYGNALLSRFPIVSEKSYLFNFIPGLIEGRSLLTATVEHNKKLFDINVTHLSLNPILHRKQINFIVNQLHKNSHPMIIMGDWNMKPGSRGWRKMTTEFHDVWDHAGNGTGFTYPSLRPKLRLDYLFVSPSFQVVDAEVISNLPHASDHLPLKATLLFSQ</sequence>
<dbReference type="PANTHER" id="PTHR14859:SF1">
    <property type="entry name" value="PGAP2-INTERACTING PROTEIN"/>
    <property type="match status" value="1"/>
</dbReference>
<dbReference type="OrthoDB" id="155529at2"/>
<dbReference type="Proteomes" id="UP000235114">
    <property type="component" value="Unassembled WGS sequence"/>
</dbReference>
<dbReference type="RefSeq" id="WP_101578049.1">
    <property type="nucleotide sequence ID" value="NZ_PGVD01000029.1"/>
</dbReference>
<dbReference type="EMBL" id="PGVA01000031">
    <property type="protein sequence ID" value="PLR81798.1"/>
    <property type="molecule type" value="Genomic_DNA"/>
</dbReference>
<accession>A0A2N5GK70</accession>
<dbReference type="Pfam" id="PF03372">
    <property type="entry name" value="Exo_endo_phos"/>
    <property type="match status" value="1"/>
</dbReference>
<evidence type="ECO:0000313" key="5">
    <source>
        <dbReference type="Proteomes" id="UP000235114"/>
    </source>
</evidence>
<proteinExistence type="predicted"/>
<dbReference type="SUPFAM" id="SSF56219">
    <property type="entry name" value="DNase I-like"/>
    <property type="match status" value="1"/>
</dbReference>
<evidence type="ECO:0000313" key="4">
    <source>
        <dbReference type="Proteomes" id="UP000234951"/>
    </source>
</evidence>
<gene>
    <name evidence="2" type="ORF">CU635_14165</name>
    <name evidence="3" type="ORF">CVD25_11445</name>
</gene>
<protein>
    <submittedName>
        <fullName evidence="2">Endonuclease</fullName>
    </submittedName>
</protein>
<reference evidence="3 5" key="2">
    <citation type="submission" date="2017-12" db="EMBL/GenBank/DDBJ databases">
        <title>Comparative Functional Genomics of Dry Heat Resistant strains isolated from the Viking Spacecraft.</title>
        <authorList>
            <person name="Seuylemezian A."/>
            <person name="Cooper K."/>
            <person name="Vaishampayan P."/>
        </authorList>
    </citation>
    <scope>NUCLEOTIDE SEQUENCE [LARGE SCALE GENOMIC DNA]</scope>
    <source>
        <strain evidence="3 5">ATCC 29669</strain>
    </source>
</reference>
<organism evidence="2 4">
    <name type="scientific">Bacillus canaveralius</name>
    <dbReference type="NCBI Taxonomy" id="1403243"/>
    <lineage>
        <taxon>Bacteria</taxon>
        <taxon>Bacillati</taxon>
        <taxon>Bacillota</taxon>
        <taxon>Bacilli</taxon>
        <taxon>Bacillales</taxon>
        <taxon>Bacillaceae</taxon>
        <taxon>Bacillus</taxon>
    </lineage>
</organism>
<dbReference type="InterPro" id="IPR005135">
    <property type="entry name" value="Endo/exonuclease/phosphatase"/>
</dbReference>
<name>A0A2N5GK70_9BACI</name>
<dbReference type="GO" id="GO:0016020">
    <property type="term" value="C:membrane"/>
    <property type="evidence" value="ECO:0007669"/>
    <property type="project" value="GOC"/>
</dbReference>
<evidence type="ECO:0000313" key="2">
    <source>
        <dbReference type="EMBL" id="PLR81798.1"/>
    </source>
</evidence>
<feature type="domain" description="Endonuclease/exonuclease/phosphatase" evidence="1">
    <location>
        <begin position="1"/>
        <end position="227"/>
    </location>
</feature>
<keyword evidence="5" id="KW-1185">Reference proteome</keyword>
<dbReference type="Proteomes" id="UP000234951">
    <property type="component" value="Unassembled WGS sequence"/>
</dbReference>
<dbReference type="PANTHER" id="PTHR14859">
    <property type="entry name" value="CALCOFLUOR WHITE HYPERSENSITIVE PROTEIN PRECURSOR"/>
    <property type="match status" value="1"/>
</dbReference>
<dbReference type="AlphaFoldDB" id="A0A2N5GK70"/>
<dbReference type="Gene3D" id="3.60.10.10">
    <property type="entry name" value="Endonuclease/exonuclease/phosphatase"/>
    <property type="match status" value="1"/>
</dbReference>
<keyword evidence="2" id="KW-0255">Endonuclease</keyword>